<evidence type="ECO:0000256" key="12">
    <source>
        <dbReference type="SAM" id="Phobius"/>
    </source>
</evidence>
<dbReference type="SUPFAM" id="SSF81653">
    <property type="entry name" value="Calcium ATPase, transduction domain A"/>
    <property type="match status" value="1"/>
</dbReference>
<dbReference type="Gene3D" id="3.40.50.1000">
    <property type="entry name" value="HAD superfamily/HAD-like"/>
    <property type="match status" value="1"/>
</dbReference>
<dbReference type="Gene3D" id="2.70.150.10">
    <property type="entry name" value="Calcium-transporting ATPase, cytoplasmic transduction domain A"/>
    <property type="match status" value="1"/>
</dbReference>
<dbReference type="Pfam" id="PF00689">
    <property type="entry name" value="Cation_ATPase_C"/>
    <property type="match status" value="1"/>
</dbReference>
<keyword evidence="10 12" id="KW-1133">Transmembrane helix</keyword>
<evidence type="ECO:0000313" key="14">
    <source>
        <dbReference type="EMBL" id="PIR46018.1"/>
    </source>
</evidence>
<dbReference type="InterPro" id="IPR036412">
    <property type="entry name" value="HAD-like_sf"/>
</dbReference>
<evidence type="ECO:0000256" key="10">
    <source>
        <dbReference type="ARBA" id="ARBA00022989"/>
    </source>
</evidence>
<evidence type="ECO:0000256" key="11">
    <source>
        <dbReference type="ARBA" id="ARBA00023136"/>
    </source>
</evidence>
<keyword evidence="9" id="KW-1278">Translocase</keyword>
<feature type="transmembrane region" description="Helical" evidence="12">
    <location>
        <begin position="829"/>
        <end position="847"/>
    </location>
</feature>
<comment type="caution">
    <text evidence="14">The sequence shown here is derived from an EMBL/GenBank/DDBJ whole genome shotgun (WGS) entry which is preliminary data.</text>
</comment>
<proteinExistence type="inferred from homology"/>
<keyword evidence="5 12" id="KW-0812">Transmembrane</keyword>
<dbReference type="InterPro" id="IPR023298">
    <property type="entry name" value="ATPase_P-typ_TM_dom_sf"/>
</dbReference>
<gene>
    <name evidence="14" type="ORF">COV08_01960</name>
</gene>
<dbReference type="InterPro" id="IPR044492">
    <property type="entry name" value="P_typ_ATPase_HD_dom"/>
</dbReference>
<dbReference type="GO" id="GO:0005886">
    <property type="term" value="C:plasma membrane"/>
    <property type="evidence" value="ECO:0007669"/>
    <property type="project" value="UniProtKB-SubCell"/>
</dbReference>
<dbReference type="PROSITE" id="PS00154">
    <property type="entry name" value="ATPASE_E1_E2"/>
    <property type="match status" value="1"/>
</dbReference>
<dbReference type="Proteomes" id="UP000230431">
    <property type="component" value="Unassembled WGS sequence"/>
</dbReference>
<keyword evidence="11 12" id="KW-0472">Membrane</keyword>
<sequence length="892" mass="97802">MMADNWHLKTVSELLKDLNTNERGLSASEAVARLKRYGPNLFPAVKPDSWGLIFLRQFQSPLIYILLLAAVGLALMGEVIDSLVIMFVLASNAVIGLFQEGKAQNTLQALKKFVETKATVWRDGRELIVLDREVVPGDVIILHEGEKVAADARLILANNLKVDQAAMTGESEPVLKTVTVPAASAAVAERANMIFKGTTVSAGHGQAVAVATGLETLVGRIAKQVQTIDTEIPLKTNIRDLSRLIIFFTLGLSLALFAWGTFAGKPTREMFATVLSLAVSVIPEGLPLVVTLILATGVWRMSKHHALVKKLQAVEALGQAQVIAVDKTGTITKNELVVQQVYVGGKKFEVGGNGYEPQGEIWRGGSPIDAVDEPGLALIGKVAAFGAGARVMWSTQDRLWRVAGDPTEAAMLVLAQKFGFHREELIERSPQLEEISFDYRSKYHAVVNQVEGRRWLSVIGAPEVVLDRATSIWRAGDQVGLKETDRRELREVFATMSRDGLRVIALARRIGYSGALSSAQVNELTFIGFLGIKDGLRPEVAEAMIRTKAAGIRVVMITGDHQLTARAIATEAGIWRPGDETLSGAEMDRLSDAELVVHLDRVSVFSRVTPDHKLRIINAFKHRGEIIAMTGDGVNDAPSLVAADLGVAMGLVGTEVAKEASDIVLLDDNFGSIVSAVEEGRSIYKTIKKVILYLFSTSLGEILTIVGSLVLGYPLPLLPTQIIWLNFVTDGFLVAALAMEPKEANLLKGNFEKPKKYLIDKLMVHRMITMSLPMAAGTLIIFRYYFELEMLKALTMSLSTLAVFQWFNAWNCRSETESIFRQNPLANKWLVAGTLIVIPPQLLIVYLPGLQKVFHTTALSLSNWFWVVSLAASIVLVEEVRKFFARRQLRRT</sequence>
<dbReference type="InterPro" id="IPR008250">
    <property type="entry name" value="ATPase_P-typ_transduc_dom_A_sf"/>
</dbReference>
<keyword evidence="4" id="KW-0597">Phosphoprotein</keyword>
<evidence type="ECO:0000256" key="6">
    <source>
        <dbReference type="ARBA" id="ARBA00022741"/>
    </source>
</evidence>
<evidence type="ECO:0000256" key="2">
    <source>
        <dbReference type="ARBA" id="ARBA00005675"/>
    </source>
</evidence>
<feature type="transmembrane region" description="Helical" evidence="12">
    <location>
        <begin position="763"/>
        <end position="785"/>
    </location>
</feature>
<evidence type="ECO:0000256" key="9">
    <source>
        <dbReference type="ARBA" id="ARBA00022967"/>
    </source>
</evidence>
<organism evidence="14 15">
    <name type="scientific">Candidatus Vogelbacteria bacterium CG10_big_fil_rev_8_21_14_0_10_49_38</name>
    <dbReference type="NCBI Taxonomy" id="1975043"/>
    <lineage>
        <taxon>Bacteria</taxon>
        <taxon>Candidatus Vogeliibacteriota</taxon>
    </lineage>
</organism>
<dbReference type="PRINTS" id="PR00119">
    <property type="entry name" value="CATATPASE"/>
</dbReference>
<dbReference type="SUPFAM" id="SSF81660">
    <property type="entry name" value="Metal cation-transporting ATPase, ATP-binding domain N"/>
    <property type="match status" value="1"/>
</dbReference>
<evidence type="ECO:0000256" key="8">
    <source>
        <dbReference type="ARBA" id="ARBA00022842"/>
    </source>
</evidence>
<protein>
    <submittedName>
        <fullName evidence="14">ATPase</fullName>
    </submittedName>
</protein>
<name>A0A2H0RHP5_9BACT</name>
<dbReference type="Pfam" id="PF13246">
    <property type="entry name" value="Cation_ATPase"/>
    <property type="match status" value="1"/>
</dbReference>
<evidence type="ECO:0000256" key="4">
    <source>
        <dbReference type="ARBA" id="ARBA00022553"/>
    </source>
</evidence>
<evidence type="ECO:0000256" key="5">
    <source>
        <dbReference type="ARBA" id="ARBA00022692"/>
    </source>
</evidence>
<dbReference type="Gene3D" id="3.40.1110.10">
    <property type="entry name" value="Calcium-transporting ATPase, cytoplasmic domain N"/>
    <property type="match status" value="1"/>
</dbReference>
<keyword evidence="8" id="KW-0460">Magnesium</keyword>
<dbReference type="InterPro" id="IPR023214">
    <property type="entry name" value="HAD_sf"/>
</dbReference>
<feature type="domain" description="Cation-transporting P-type ATPase N-terminal" evidence="13">
    <location>
        <begin position="5"/>
        <end position="78"/>
    </location>
</feature>
<evidence type="ECO:0000256" key="7">
    <source>
        <dbReference type="ARBA" id="ARBA00022840"/>
    </source>
</evidence>
<dbReference type="PANTHER" id="PTHR43294:SF21">
    <property type="entry name" value="CATION TRANSPORTING ATPASE"/>
    <property type="match status" value="1"/>
</dbReference>
<dbReference type="InterPro" id="IPR001757">
    <property type="entry name" value="P_typ_ATPase"/>
</dbReference>
<dbReference type="InterPro" id="IPR023299">
    <property type="entry name" value="ATPase_P-typ_cyto_dom_N"/>
</dbReference>
<dbReference type="SFLD" id="SFLDG00002">
    <property type="entry name" value="C1.7:_P-type_atpase_like"/>
    <property type="match status" value="1"/>
</dbReference>
<dbReference type="InterPro" id="IPR004014">
    <property type="entry name" value="ATPase_P-typ_cation-transptr_N"/>
</dbReference>
<dbReference type="Pfam" id="PF00122">
    <property type="entry name" value="E1-E2_ATPase"/>
    <property type="match status" value="1"/>
</dbReference>
<dbReference type="AlphaFoldDB" id="A0A2H0RHP5"/>
<dbReference type="InterPro" id="IPR006068">
    <property type="entry name" value="ATPase_P-typ_cation-transptr_C"/>
</dbReference>
<comment type="similarity">
    <text evidence="2">Belongs to the cation transport ATPase (P-type) (TC 3.A.3) family. Type IIA subfamily.</text>
</comment>
<accession>A0A2H0RHP5</accession>
<feature type="transmembrane region" description="Helical" evidence="12">
    <location>
        <begin position="244"/>
        <end position="262"/>
    </location>
</feature>
<comment type="subcellular location">
    <subcellularLocation>
        <location evidence="1">Cell membrane</location>
        <topology evidence="1">Multi-pass membrane protein</topology>
    </subcellularLocation>
</comment>
<evidence type="ECO:0000256" key="3">
    <source>
        <dbReference type="ARBA" id="ARBA00022475"/>
    </source>
</evidence>
<dbReference type="SUPFAM" id="SSF81665">
    <property type="entry name" value="Calcium ATPase, transmembrane domain M"/>
    <property type="match status" value="1"/>
</dbReference>
<feature type="transmembrane region" description="Helical" evidence="12">
    <location>
        <begin position="690"/>
        <end position="715"/>
    </location>
</feature>
<dbReference type="SMART" id="SM00831">
    <property type="entry name" value="Cation_ATPase_N"/>
    <property type="match status" value="1"/>
</dbReference>
<dbReference type="SUPFAM" id="SSF56784">
    <property type="entry name" value="HAD-like"/>
    <property type="match status" value="1"/>
</dbReference>
<dbReference type="SFLD" id="SFLDS00003">
    <property type="entry name" value="Haloacid_Dehalogenase"/>
    <property type="match status" value="1"/>
</dbReference>
<dbReference type="InterPro" id="IPR050510">
    <property type="entry name" value="Cation_transp_ATPase_P-type"/>
</dbReference>
<reference evidence="14 15" key="1">
    <citation type="submission" date="2017-09" db="EMBL/GenBank/DDBJ databases">
        <title>Depth-based differentiation of microbial function through sediment-hosted aquifers and enrichment of novel symbionts in the deep terrestrial subsurface.</title>
        <authorList>
            <person name="Probst A.J."/>
            <person name="Ladd B."/>
            <person name="Jarett J.K."/>
            <person name="Geller-Mcgrath D.E."/>
            <person name="Sieber C.M."/>
            <person name="Emerson J.B."/>
            <person name="Anantharaman K."/>
            <person name="Thomas B.C."/>
            <person name="Malmstrom R."/>
            <person name="Stieglmeier M."/>
            <person name="Klingl A."/>
            <person name="Woyke T."/>
            <person name="Ryan C.M."/>
            <person name="Banfield J.F."/>
        </authorList>
    </citation>
    <scope>NUCLEOTIDE SEQUENCE [LARGE SCALE GENOMIC DNA]</scope>
    <source>
        <strain evidence="14">CG10_big_fil_rev_8_21_14_0_10_49_38</strain>
    </source>
</reference>
<keyword evidence="6" id="KW-0547">Nucleotide-binding</keyword>
<feature type="transmembrane region" description="Helical" evidence="12">
    <location>
        <begin position="62"/>
        <end position="89"/>
    </location>
</feature>
<feature type="transmembrane region" description="Helical" evidence="12">
    <location>
        <begin position="853"/>
        <end position="877"/>
    </location>
</feature>
<dbReference type="PRINTS" id="PR00120">
    <property type="entry name" value="HATPASE"/>
</dbReference>
<dbReference type="PANTHER" id="PTHR43294">
    <property type="entry name" value="SODIUM/POTASSIUM-TRANSPORTING ATPASE SUBUNIT ALPHA"/>
    <property type="match status" value="1"/>
</dbReference>
<evidence type="ECO:0000313" key="15">
    <source>
        <dbReference type="Proteomes" id="UP000230431"/>
    </source>
</evidence>
<dbReference type="NCBIfam" id="TIGR01494">
    <property type="entry name" value="ATPase_P-type"/>
    <property type="match status" value="2"/>
</dbReference>
<dbReference type="EMBL" id="PCYK01000014">
    <property type="protein sequence ID" value="PIR46018.1"/>
    <property type="molecule type" value="Genomic_DNA"/>
</dbReference>
<dbReference type="Pfam" id="PF00690">
    <property type="entry name" value="Cation_ATPase_N"/>
    <property type="match status" value="1"/>
</dbReference>
<dbReference type="GO" id="GO:0005524">
    <property type="term" value="F:ATP binding"/>
    <property type="evidence" value="ECO:0007669"/>
    <property type="project" value="UniProtKB-KW"/>
</dbReference>
<keyword evidence="7" id="KW-0067">ATP-binding</keyword>
<dbReference type="Gene3D" id="1.20.1110.10">
    <property type="entry name" value="Calcium-transporting ATPase, transmembrane domain"/>
    <property type="match status" value="1"/>
</dbReference>
<keyword evidence="3" id="KW-1003">Cell membrane</keyword>
<dbReference type="GO" id="GO:0016887">
    <property type="term" value="F:ATP hydrolysis activity"/>
    <property type="evidence" value="ECO:0007669"/>
    <property type="project" value="InterPro"/>
</dbReference>
<dbReference type="InterPro" id="IPR018303">
    <property type="entry name" value="ATPase_P-typ_P_site"/>
</dbReference>
<dbReference type="SFLD" id="SFLDF00027">
    <property type="entry name" value="p-type_atpase"/>
    <property type="match status" value="1"/>
</dbReference>
<feature type="transmembrane region" description="Helical" evidence="12">
    <location>
        <begin position="274"/>
        <end position="299"/>
    </location>
</feature>
<evidence type="ECO:0000256" key="1">
    <source>
        <dbReference type="ARBA" id="ARBA00004651"/>
    </source>
</evidence>
<dbReference type="FunFam" id="2.70.150.10:FF:000160">
    <property type="entry name" value="Sarcoplasmic/endoplasmic reticulum calcium ATPase 1"/>
    <property type="match status" value="1"/>
</dbReference>
<dbReference type="InterPro" id="IPR059000">
    <property type="entry name" value="ATPase_P-type_domA"/>
</dbReference>
<evidence type="ECO:0000259" key="13">
    <source>
        <dbReference type="SMART" id="SM00831"/>
    </source>
</evidence>